<dbReference type="EMBL" id="CYYC01000056">
    <property type="protein sequence ID" value="CUN20121.1"/>
    <property type="molecule type" value="Genomic_DNA"/>
</dbReference>
<dbReference type="AlphaFoldDB" id="A0A173UYG6"/>
<protein>
    <submittedName>
        <fullName evidence="2">Nucleoside triphosphate pyrophosphohydrolase/pyrophosphatase MazG</fullName>
        <ecNumber evidence="2">3.6.1.1</ecNumber>
    </submittedName>
</protein>
<dbReference type="GO" id="GO:0046081">
    <property type="term" value="P:dUTP catabolic process"/>
    <property type="evidence" value="ECO:0007669"/>
    <property type="project" value="TreeGrafter"/>
</dbReference>
<dbReference type="GO" id="GO:0004427">
    <property type="term" value="F:inorganic diphosphate phosphatase activity"/>
    <property type="evidence" value="ECO:0007669"/>
    <property type="project" value="UniProtKB-EC"/>
</dbReference>
<organism evidence="2 3">
    <name type="scientific">Anaerobutyricum hallii</name>
    <dbReference type="NCBI Taxonomy" id="39488"/>
    <lineage>
        <taxon>Bacteria</taxon>
        <taxon>Bacillati</taxon>
        <taxon>Bacillota</taxon>
        <taxon>Clostridia</taxon>
        <taxon>Lachnospirales</taxon>
        <taxon>Lachnospiraceae</taxon>
        <taxon>Anaerobutyricum</taxon>
    </lineage>
</organism>
<sequence length="236" mass="26544">MDKKFNFQELQAIVATLRGENGCPWDKSQTHESLKLYTLEEAYEVNQAVTDLTKTGDCANLKEELGDLLFQVLLQSQVAEDNGEFAIEDVIDGIARKMIHRHPHVFAGRHYDSVEQQQADWEKLKSQEEGHKQTSLKEEIALVPESFPALIRGQKIAKKAAAAGMFSTEDEDVFKDLLTSVVNLQLGTAGEDPEKKFSSDEELSEKLGEVLFALCRFCAKYKVSGEMALLKKLEEF</sequence>
<dbReference type="PANTHER" id="PTHR30522">
    <property type="entry name" value="NUCLEOSIDE TRIPHOSPHATE PYROPHOSPHOHYDROLASE"/>
    <property type="match status" value="1"/>
</dbReference>
<dbReference type="FunFam" id="1.10.287.1080:FF:000001">
    <property type="entry name" value="Nucleoside triphosphate pyrophosphohydrolase"/>
    <property type="match status" value="1"/>
</dbReference>
<dbReference type="GO" id="GO:0006203">
    <property type="term" value="P:dGTP catabolic process"/>
    <property type="evidence" value="ECO:0007669"/>
    <property type="project" value="TreeGrafter"/>
</dbReference>
<dbReference type="GO" id="GO:0006950">
    <property type="term" value="P:response to stress"/>
    <property type="evidence" value="ECO:0007669"/>
    <property type="project" value="UniProtKB-ARBA"/>
</dbReference>
<evidence type="ECO:0000259" key="1">
    <source>
        <dbReference type="Pfam" id="PF03819"/>
    </source>
</evidence>
<keyword evidence="2" id="KW-0378">Hydrolase</keyword>
<dbReference type="CDD" id="cd11528">
    <property type="entry name" value="NTP-PPase_MazG_Nterm"/>
    <property type="match status" value="1"/>
</dbReference>
<gene>
    <name evidence="2" type="primary">mazG</name>
    <name evidence="2" type="ORF">ERS852578_02848</name>
</gene>
<dbReference type="GO" id="GO:0046061">
    <property type="term" value="P:dATP catabolic process"/>
    <property type="evidence" value="ECO:0007669"/>
    <property type="project" value="TreeGrafter"/>
</dbReference>
<dbReference type="GO" id="GO:0047429">
    <property type="term" value="F:nucleoside triphosphate diphosphatase activity"/>
    <property type="evidence" value="ECO:0007669"/>
    <property type="project" value="TreeGrafter"/>
</dbReference>
<dbReference type="EC" id="3.6.1.1" evidence="2"/>
<dbReference type="GO" id="GO:0046052">
    <property type="term" value="P:UTP catabolic process"/>
    <property type="evidence" value="ECO:0007669"/>
    <property type="project" value="TreeGrafter"/>
</dbReference>
<dbReference type="RefSeq" id="WP_055183344.1">
    <property type="nucleotide sequence ID" value="NZ_CAUBTG010000089.1"/>
</dbReference>
<dbReference type="PANTHER" id="PTHR30522:SF0">
    <property type="entry name" value="NUCLEOSIDE TRIPHOSPHATE PYROPHOSPHOHYDROLASE"/>
    <property type="match status" value="1"/>
</dbReference>
<dbReference type="GO" id="GO:0046047">
    <property type="term" value="P:TTP catabolic process"/>
    <property type="evidence" value="ECO:0007669"/>
    <property type="project" value="TreeGrafter"/>
</dbReference>
<evidence type="ECO:0000313" key="3">
    <source>
        <dbReference type="Proteomes" id="UP000095390"/>
    </source>
</evidence>
<feature type="domain" description="NTP pyrophosphohydrolase MazG-like" evidence="1">
    <location>
        <begin position="29"/>
        <end position="106"/>
    </location>
</feature>
<evidence type="ECO:0000313" key="2">
    <source>
        <dbReference type="EMBL" id="CUN20121.1"/>
    </source>
</evidence>
<dbReference type="GO" id="GO:0046076">
    <property type="term" value="P:dTTP catabolic process"/>
    <property type="evidence" value="ECO:0007669"/>
    <property type="project" value="TreeGrafter"/>
</dbReference>
<dbReference type="InterPro" id="IPR004518">
    <property type="entry name" value="MazG-like_dom"/>
</dbReference>
<dbReference type="OrthoDB" id="9808939at2"/>
<dbReference type="Pfam" id="PF03819">
    <property type="entry name" value="MazG"/>
    <property type="match status" value="1"/>
</dbReference>
<dbReference type="Proteomes" id="UP000095390">
    <property type="component" value="Unassembled WGS sequence"/>
</dbReference>
<dbReference type="InterPro" id="IPR048015">
    <property type="entry name" value="NTP-PPase_MazG-like_N"/>
</dbReference>
<dbReference type="InterPro" id="IPR011551">
    <property type="entry name" value="NTP_PyrPHydrolase_MazG"/>
</dbReference>
<dbReference type="SUPFAM" id="SSF101386">
    <property type="entry name" value="all-alpha NTP pyrophosphatases"/>
    <property type="match status" value="1"/>
</dbReference>
<name>A0A173UYG6_9FIRM</name>
<proteinExistence type="predicted"/>
<dbReference type="Gene3D" id="1.10.287.1080">
    <property type="entry name" value="MazG-like"/>
    <property type="match status" value="2"/>
</dbReference>
<accession>A0A173UYG6</accession>
<reference evidence="2 3" key="1">
    <citation type="submission" date="2015-09" db="EMBL/GenBank/DDBJ databases">
        <authorList>
            <consortium name="Pathogen Informatics"/>
        </authorList>
    </citation>
    <scope>NUCLEOTIDE SEQUENCE [LARGE SCALE GENOMIC DNA]</scope>
    <source>
        <strain evidence="2 3">2789STDY5834966</strain>
    </source>
</reference>
<dbReference type="NCBIfam" id="TIGR00444">
    <property type="entry name" value="mazG"/>
    <property type="match status" value="1"/>
</dbReference>